<gene>
    <name evidence="1" type="ORF">E2F46_06265</name>
</gene>
<dbReference type="AlphaFoldDB" id="A0A4R5TY94"/>
<dbReference type="Proteomes" id="UP000294796">
    <property type="component" value="Unassembled WGS sequence"/>
</dbReference>
<dbReference type="OrthoDB" id="4230779at2"/>
<comment type="caution">
    <text evidence="1">The sequence shown here is derived from an EMBL/GenBank/DDBJ whole genome shotgun (WGS) entry which is preliminary data.</text>
</comment>
<reference evidence="1 2" key="1">
    <citation type="submission" date="2019-03" db="EMBL/GenBank/DDBJ databases">
        <title>Luteimonas zhaokaii sp.nov., isolated from the rectal contents of Plateau pika in Yushu, Qinghai Province, China.</title>
        <authorList>
            <person name="Zhang G."/>
        </authorList>
    </citation>
    <scope>NUCLEOTIDE SEQUENCE [LARGE SCALE GENOMIC DNA]</scope>
    <source>
        <strain evidence="1 2">B9</strain>
    </source>
</reference>
<dbReference type="EMBL" id="SMTF01000003">
    <property type="protein sequence ID" value="TDK26199.1"/>
    <property type="molecule type" value="Genomic_DNA"/>
</dbReference>
<evidence type="ECO:0000313" key="2">
    <source>
        <dbReference type="Proteomes" id="UP000294796"/>
    </source>
</evidence>
<organism evidence="1 2">
    <name type="scientific">Luteimonas aestuarii</name>
    <dbReference type="NCBI Taxonomy" id="453837"/>
    <lineage>
        <taxon>Bacteria</taxon>
        <taxon>Pseudomonadati</taxon>
        <taxon>Pseudomonadota</taxon>
        <taxon>Gammaproteobacteria</taxon>
        <taxon>Lysobacterales</taxon>
        <taxon>Lysobacteraceae</taxon>
        <taxon>Luteimonas</taxon>
    </lineage>
</organism>
<keyword evidence="2" id="KW-1185">Reference proteome</keyword>
<sequence length="285" mass="31216">MTKKIMCWHVDVDELVPEAGSARFVFKSRVQDKDGTVREEDVPIYLPFHVLESIQGVLPKVIQDLRAAGGDHVFKGALEEARARTERVEIITKLDPSSEDPRTLASGGAWPQAYAGMDEILGVSFGEVVPDTGCVLVDFRIRAVEGSGEIAEGSRKGILMAYSVLEDMVRGLPELRDMMIAQGLDKRLLVGAKGPVPAWNEGSHLRGLPHQPFLGSAFGVREIASELAAAVILLEISSIDPRQSGSSSADYLMPYHVLDELIEALPKVMRKMEQKGANRPQLRPH</sequence>
<accession>A0A4R5TY94</accession>
<evidence type="ECO:0000313" key="1">
    <source>
        <dbReference type="EMBL" id="TDK26199.1"/>
    </source>
</evidence>
<protein>
    <submittedName>
        <fullName evidence="1">Uncharacterized protein</fullName>
    </submittedName>
</protein>
<name>A0A4R5TY94_9GAMM</name>
<dbReference type="RefSeq" id="WP_133321231.1">
    <property type="nucleotide sequence ID" value="NZ_SMTF01000003.1"/>
</dbReference>
<proteinExistence type="predicted"/>